<evidence type="ECO:0000256" key="6">
    <source>
        <dbReference type="ARBA" id="ARBA00022833"/>
    </source>
</evidence>
<evidence type="ECO:0000256" key="5">
    <source>
        <dbReference type="ARBA" id="ARBA00022771"/>
    </source>
</evidence>
<dbReference type="GO" id="GO:0000785">
    <property type="term" value="C:chromatin"/>
    <property type="evidence" value="ECO:0007669"/>
    <property type="project" value="TreeGrafter"/>
</dbReference>
<feature type="domain" description="C2H2-type" evidence="10">
    <location>
        <begin position="285"/>
        <end position="314"/>
    </location>
</feature>
<dbReference type="SMART" id="SM00355">
    <property type="entry name" value="ZnF_C2H2"/>
    <property type="match status" value="2"/>
</dbReference>
<name>A0A0L0VL27_9BASI</name>
<comment type="caution">
    <text evidence="11">The sequence shown here is derived from an EMBL/GenBank/DDBJ whole genome shotgun (WGS) entry which is preliminary data.</text>
</comment>
<dbReference type="FunFam" id="3.30.160.60:FF:002926">
    <property type="entry name" value="Uncharacterized protein"/>
    <property type="match status" value="1"/>
</dbReference>
<dbReference type="GO" id="GO:0031519">
    <property type="term" value="C:PcG protein complex"/>
    <property type="evidence" value="ECO:0007669"/>
    <property type="project" value="TreeGrafter"/>
</dbReference>
<evidence type="ECO:0000313" key="11">
    <source>
        <dbReference type="EMBL" id="KNE99936.1"/>
    </source>
</evidence>
<dbReference type="OrthoDB" id="2502162at2759"/>
<evidence type="ECO:0000256" key="4">
    <source>
        <dbReference type="ARBA" id="ARBA00022737"/>
    </source>
</evidence>
<gene>
    <name evidence="11" type="ORF">PSTG_06790</name>
</gene>
<feature type="region of interest" description="Disordered" evidence="9">
    <location>
        <begin position="344"/>
        <end position="365"/>
    </location>
</feature>
<dbReference type="GO" id="GO:0060258">
    <property type="term" value="P:negative regulation of filamentous growth"/>
    <property type="evidence" value="ECO:0007669"/>
    <property type="project" value="UniProtKB-ARBA"/>
</dbReference>
<feature type="domain" description="C2H2-type" evidence="10">
    <location>
        <begin position="315"/>
        <end position="344"/>
    </location>
</feature>
<organism evidence="11 12">
    <name type="scientific">Puccinia striiformis f. sp. tritici PST-78</name>
    <dbReference type="NCBI Taxonomy" id="1165861"/>
    <lineage>
        <taxon>Eukaryota</taxon>
        <taxon>Fungi</taxon>
        <taxon>Dikarya</taxon>
        <taxon>Basidiomycota</taxon>
        <taxon>Pucciniomycotina</taxon>
        <taxon>Pucciniomycetes</taxon>
        <taxon>Pucciniales</taxon>
        <taxon>Pucciniaceae</taxon>
        <taxon>Puccinia</taxon>
    </lineage>
</organism>
<evidence type="ECO:0000256" key="9">
    <source>
        <dbReference type="SAM" id="MobiDB-lite"/>
    </source>
</evidence>
<dbReference type="GO" id="GO:0000978">
    <property type="term" value="F:RNA polymerase II cis-regulatory region sequence-specific DNA binding"/>
    <property type="evidence" value="ECO:0007669"/>
    <property type="project" value="TreeGrafter"/>
</dbReference>
<dbReference type="EMBL" id="AJIL01000041">
    <property type="protein sequence ID" value="KNE99936.1"/>
    <property type="molecule type" value="Genomic_DNA"/>
</dbReference>
<reference evidence="12" key="1">
    <citation type="submission" date="2014-03" db="EMBL/GenBank/DDBJ databases">
        <title>The Genome Sequence of Puccinia striiformis f. sp. tritici PST-78.</title>
        <authorList>
            <consortium name="The Broad Institute Genome Sequencing Platform"/>
            <person name="Cuomo C."/>
            <person name="Hulbert S."/>
            <person name="Chen X."/>
            <person name="Walker B."/>
            <person name="Young S.K."/>
            <person name="Zeng Q."/>
            <person name="Gargeya S."/>
            <person name="Fitzgerald M."/>
            <person name="Haas B."/>
            <person name="Abouelleil A."/>
            <person name="Alvarado L."/>
            <person name="Arachchi H.M."/>
            <person name="Berlin A.M."/>
            <person name="Chapman S.B."/>
            <person name="Goldberg J."/>
            <person name="Griggs A."/>
            <person name="Gujja S."/>
            <person name="Hansen M."/>
            <person name="Howarth C."/>
            <person name="Imamovic A."/>
            <person name="Larimer J."/>
            <person name="McCowan C."/>
            <person name="Montmayeur A."/>
            <person name="Murphy C."/>
            <person name="Neiman D."/>
            <person name="Pearson M."/>
            <person name="Priest M."/>
            <person name="Roberts A."/>
            <person name="Saif S."/>
            <person name="Shea T."/>
            <person name="Sisk P."/>
            <person name="Sykes S."/>
            <person name="Wortman J."/>
            <person name="Nusbaum C."/>
            <person name="Birren B."/>
        </authorList>
    </citation>
    <scope>NUCLEOTIDE SEQUENCE [LARGE SCALE GENOMIC DNA]</scope>
    <source>
        <strain evidence="12">race PST-78</strain>
    </source>
</reference>
<dbReference type="GO" id="GO:0008270">
    <property type="term" value="F:zinc ion binding"/>
    <property type="evidence" value="ECO:0007669"/>
    <property type="project" value="UniProtKB-KW"/>
</dbReference>
<dbReference type="GO" id="GO:0005667">
    <property type="term" value="C:transcription regulator complex"/>
    <property type="evidence" value="ECO:0007669"/>
    <property type="project" value="TreeGrafter"/>
</dbReference>
<feature type="compositionally biased region" description="Low complexity" evidence="9">
    <location>
        <begin position="207"/>
        <end position="218"/>
    </location>
</feature>
<dbReference type="FunFam" id="3.30.160.60:FF:001382">
    <property type="entry name" value="Transcriptional repressor"/>
    <property type="match status" value="1"/>
</dbReference>
<feature type="compositionally biased region" description="Polar residues" evidence="9">
    <location>
        <begin position="351"/>
        <end position="365"/>
    </location>
</feature>
<dbReference type="Gene3D" id="3.30.160.60">
    <property type="entry name" value="Classic Zinc Finger"/>
    <property type="match status" value="2"/>
</dbReference>
<dbReference type="PROSITE" id="PS50157">
    <property type="entry name" value="ZINC_FINGER_C2H2_2"/>
    <property type="match status" value="2"/>
</dbReference>
<evidence type="ECO:0000256" key="3">
    <source>
        <dbReference type="ARBA" id="ARBA00022723"/>
    </source>
</evidence>
<dbReference type="PANTHER" id="PTHR14003">
    <property type="entry name" value="TRANSCRIPTIONAL REPRESSOR PROTEIN YY"/>
    <property type="match status" value="1"/>
</dbReference>
<keyword evidence="4" id="KW-0677">Repeat</keyword>
<keyword evidence="2" id="KW-0678">Repressor</keyword>
<evidence type="ECO:0000313" key="12">
    <source>
        <dbReference type="Proteomes" id="UP000054564"/>
    </source>
</evidence>
<dbReference type="InterPro" id="IPR036236">
    <property type="entry name" value="Znf_C2H2_sf"/>
</dbReference>
<dbReference type="STRING" id="1165861.A0A0L0VL27"/>
<keyword evidence="5 8" id="KW-0863">Zinc-finger</keyword>
<dbReference type="GO" id="GO:0000981">
    <property type="term" value="F:DNA-binding transcription factor activity, RNA polymerase II-specific"/>
    <property type="evidence" value="ECO:0007669"/>
    <property type="project" value="TreeGrafter"/>
</dbReference>
<dbReference type="InterPro" id="IPR013087">
    <property type="entry name" value="Znf_C2H2_type"/>
</dbReference>
<accession>A0A0L0VL27</accession>
<evidence type="ECO:0000256" key="1">
    <source>
        <dbReference type="ARBA" id="ARBA00004123"/>
    </source>
</evidence>
<dbReference type="PROSITE" id="PS00028">
    <property type="entry name" value="ZINC_FINGER_C2H2_1"/>
    <property type="match status" value="2"/>
</dbReference>
<feature type="region of interest" description="Disordered" evidence="9">
    <location>
        <begin position="205"/>
        <end position="266"/>
    </location>
</feature>
<dbReference type="SUPFAM" id="SSF57667">
    <property type="entry name" value="beta-beta-alpha zinc fingers"/>
    <property type="match status" value="1"/>
</dbReference>
<proteinExistence type="predicted"/>
<sequence length="388" mass="43276">MFFNSYADPAGLPPTNSPSLLNFCQPYELNDPELYSSISPNPHKYHEHSPSNLAYELPLPPGHEYAGYSYATPIPNHNEYQDLGYPEINYSNQADARPFAESFPLQSLFNTPPTYSQSSFMSPRLSNTSMEFATAFSQMSSPNFSTSDILPSSILPPSHGQYSQICNEMSYLEPETSMPTLNLQTPHSSFFTNITEVPVHQGQEVWTPQQATPTTSQPKSKRKATPSKRASPLSATHPKPYPIISSLSSKSDQTHRAKKSARRSSHVILTDSPVSITQGGYARKYACTWDGCGKAFTTSGHLVRHKRIHTGEKRYECAMQNCTSRFSRQDNMLQHYRTHFSSKSRRIPPVSTVTSNHPSHTSDTSSSATLVVPQLRSFSQFFVGQSAF</sequence>
<dbReference type="PANTHER" id="PTHR14003:SF19">
    <property type="entry name" value="YY2 TRANSCRIPTION FACTOR"/>
    <property type="match status" value="1"/>
</dbReference>
<dbReference type="GO" id="GO:0000122">
    <property type="term" value="P:negative regulation of transcription by RNA polymerase II"/>
    <property type="evidence" value="ECO:0007669"/>
    <property type="project" value="UniProtKB-ARBA"/>
</dbReference>
<evidence type="ECO:0000259" key="10">
    <source>
        <dbReference type="PROSITE" id="PS50157"/>
    </source>
</evidence>
<evidence type="ECO:0000256" key="8">
    <source>
        <dbReference type="PROSITE-ProRule" id="PRU00042"/>
    </source>
</evidence>
<protein>
    <recommendedName>
        <fullName evidence="10">C2H2-type domain-containing protein</fullName>
    </recommendedName>
</protein>
<keyword evidence="12" id="KW-1185">Reference proteome</keyword>
<evidence type="ECO:0000256" key="7">
    <source>
        <dbReference type="ARBA" id="ARBA00023242"/>
    </source>
</evidence>
<dbReference type="Pfam" id="PF00096">
    <property type="entry name" value="zf-C2H2"/>
    <property type="match status" value="1"/>
</dbReference>
<comment type="subcellular location">
    <subcellularLocation>
        <location evidence="1">Nucleus</location>
    </subcellularLocation>
</comment>
<keyword evidence="6" id="KW-0862">Zinc</keyword>
<keyword evidence="7" id="KW-0539">Nucleus</keyword>
<dbReference type="Proteomes" id="UP000054564">
    <property type="component" value="Unassembled WGS sequence"/>
</dbReference>
<dbReference type="AlphaFoldDB" id="A0A0L0VL27"/>
<evidence type="ECO:0000256" key="2">
    <source>
        <dbReference type="ARBA" id="ARBA00022491"/>
    </source>
</evidence>
<feature type="compositionally biased region" description="Basic residues" evidence="9">
    <location>
        <begin position="256"/>
        <end position="265"/>
    </location>
</feature>
<keyword evidence="3" id="KW-0479">Metal-binding</keyword>